<gene>
    <name evidence="2" type="ORF">LCMAC102_02840</name>
</gene>
<dbReference type="Pfam" id="PF00415">
    <property type="entry name" value="RCC1"/>
    <property type="match status" value="2"/>
</dbReference>
<dbReference type="SUPFAM" id="SSF50985">
    <property type="entry name" value="RCC1/BLIP-II"/>
    <property type="match status" value="1"/>
</dbReference>
<dbReference type="EMBL" id="MK500334">
    <property type="protein sequence ID" value="QBK86489.1"/>
    <property type="molecule type" value="Genomic_DNA"/>
</dbReference>
<reference evidence="2" key="1">
    <citation type="journal article" date="2019" name="MBio">
        <title>Virus Genomes from Deep Sea Sediments Expand the Ocean Megavirome and Support Independent Origins of Viral Gigantism.</title>
        <authorList>
            <person name="Backstrom D."/>
            <person name="Yutin N."/>
            <person name="Jorgensen S.L."/>
            <person name="Dharamshi J."/>
            <person name="Homa F."/>
            <person name="Zaremba-Niedwiedzka K."/>
            <person name="Spang A."/>
            <person name="Wolf Y.I."/>
            <person name="Koonin E.V."/>
            <person name="Ettema T.J."/>
        </authorList>
    </citation>
    <scope>NUCLEOTIDE SEQUENCE</scope>
</reference>
<organism evidence="2">
    <name type="scientific">Marseillevirus LCMAC102</name>
    <dbReference type="NCBI Taxonomy" id="2506603"/>
    <lineage>
        <taxon>Viruses</taxon>
        <taxon>Varidnaviria</taxon>
        <taxon>Bamfordvirae</taxon>
        <taxon>Nucleocytoviricota</taxon>
        <taxon>Megaviricetes</taxon>
        <taxon>Pimascovirales</taxon>
        <taxon>Pimascovirales incertae sedis</taxon>
        <taxon>Marseilleviridae</taxon>
    </lineage>
</organism>
<dbReference type="InterPro" id="IPR051625">
    <property type="entry name" value="Signaling_Regulatory_Domain"/>
</dbReference>
<proteinExistence type="predicted"/>
<keyword evidence="1" id="KW-0677">Repeat</keyword>
<dbReference type="PROSITE" id="PS50012">
    <property type="entry name" value="RCC1_3"/>
    <property type="match status" value="4"/>
</dbReference>
<name>A0A481YTS5_9VIRU</name>
<dbReference type="InterPro" id="IPR000408">
    <property type="entry name" value="Reg_chr_condens"/>
</dbReference>
<dbReference type="Gene3D" id="2.130.10.30">
    <property type="entry name" value="Regulator of chromosome condensation 1/beta-lactamase-inhibitor protein II"/>
    <property type="match status" value="2"/>
</dbReference>
<protein>
    <submittedName>
        <fullName evidence="2">Regulator of chromosome condensation protein</fullName>
    </submittedName>
</protein>
<evidence type="ECO:0000256" key="1">
    <source>
        <dbReference type="ARBA" id="ARBA00022737"/>
    </source>
</evidence>
<accession>A0A481YTS5</accession>
<dbReference type="Pfam" id="PF13540">
    <property type="entry name" value="RCC1_2"/>
    <property type="match status" value="2"/>
</dbReference>
<evidence type="ECO:0000313" key="2">
    <source>
        <dbReference type="EMBL" id="QBK86489.1"/>
    </source>
</evidence>
<sequence length="244" mass="26994">MLGFGENWTGQFGLGDDTEDKLIPTLLSNLKVKAKQVSCAINHTAIIDHDDNVYMFGNNWYGQLGVDSHKSCYTPQLIPNLKAKFVLCGKFYYTIIIDQENNVLTCGNDKEILLGDKPRYYSFTKIPGLKAKLVARGNGHTVIIDLENNMWVYGRNECGQLGLGSTIDSFTLKKNPYLKAKFVSCGAYHTAIIDEKNNVLMCGRNDCGQLGTGDTVQCIGWALIPNLKANSVSCGEYHTVILSH</sequence>
<dbReference type="InterPro" id="IPR009091">
    <property type="entry name" value="RCC1/BLIP-II"/>
</dbReference>
<dbReference type="PANTHER" id="PTHR22872">
    <property type="entry name" value="BTK-BINDING PROTEIN-RELATED"/>
    <property type="match status" value="1"/>
</dbReference>